<protein>
    <submittedName>
        <fullName evidence="2">cNMP binding domain-containing protein</fullName>
    </submittedName>
</protein>
<reference evidence="2 3" key="1">
    <citation type="submission" date="2015-11" db="EMBL/GenBank/DDBJ databases">
        <title>Genomic analysis of 38 Legionella species identifies large and diverse effector repertoires.</title>
        <authorList>
            <person name="Burstein D."/>
            <person name="Amaro F."/>
            <person name="Zusman T."/>
            <person name="Lifshitz Z."/>
            <person name="Cohen O."/>
            <person name="Gilbert J.A."/>
            <person name="Pupko T."/>
            <person name="Shuman H.A."/>
            <person name="Segal G."/>
        </authorList>
    </citation>
    <scope>NUCLEOTIDE SEQUENCE [LARGE SCALE GENOMIC DNA]</scope>
    <source>
        <strain evidence="2 3">PX-1-G2-E2</strain>
    </source>
</reference>
<organism evidence="2 3">
    <name type="scientific">Legionella maceachernii</name>
    <dbReference type="NCBI Taxonomy" id="466"/>
    <lineage>
        <taxon>Bacteria</taxon>
        <taxon>Pseudomonadati</taxon>
        <taxon>Pseudomonadota</taxon>
        <taxon>Gammaproteobacteria</taxon>
        <taxon>Legionellales</taxon>
        <taxon>Legionellaceae</taxon>
        <taxon>Legionella</taxon>
    </lineage>
</organism>
<evidence type="ECO:0000259" key="1">
    <source>
        <dbReference type="PROSITE" id="PS50042"/>
    </source>
</evidence>
<dbReference type="PATRIC" id="fig|466.6.peg.2677"/>
<dbReference type="GO" id="GO:0034236">
    <property type="term" value="F:protein kinase A catalytic subunit binding"/>
    <property type="evidence" value="ECO:0007669"/>
    <property type="project" value="TreeGrafter"/>
</dbReference>
<dbReference type="CDD" id="cd00038">
    <property type="entry name" value="CAP_ED"/>
    <property type="match status" value="1"/>
</dbReference>
<dbReference type="PROSITE" id="PS50042">
    <property type="entry name" value="CNMP_BINDING_3"/>
    <property type="match status" value="2"/>
</dbReference>
<dbReference type="RefSeq" id="WP_058453209.1">
    <property type="nucleotide sequence ID" value="NZ_CAAAIB010000007.1"/>
</dbReference>
<accession>A0A0W0VVW6</accession>
<dbReference type="AlphaFoldDB" id="A0A0W0VVW6"/>
<dbReference type="PANTHER" id="PTHR11635">
    <property type="entry name" value="CAMP-DEPENDENT PROTEIN KINASE REGULATORY CHAIN"/>
    <property type="match status" value="1"/>
</dbReference>
<dbReference type="PANTHER" id="PTHR11635:SF152">
    <property type="entry name" value="CAMP-DEPENDENT PROTEIN KINASE TYPE I REGULATORY SUBUNIT-RELATED"/>
    <property type="match status" value="1"/>
</dbReference>
<dbReference type="Gene3D" id="2.60.120.10">
    <property type="entry name" value="Jelly Rolls"/>
    <property type="match status" value="2"/>
</dbReference>
<feature type="domain" description="Cyclic nucleotide-binding" evidence="1">
    <location>
        <begin position="201"/>
        <end position="301"/>
    </location>
</feature>
<dbReference type="InterPro" id="IPR014710">
    <property type="entry name" value="RmlC-like_jellyroll"/>
</dbReference>
<comment type="caution">
    <text evidence="2">The sequence shown here is derived from an EMBL/GenBank/DDBJ whole genome shotgun (WGS) entry which is preliminary data.</text>
</comment>
<dbReference type="GO" id="GO:0030552">
    <property type="term" value="F:cAMP binding"/>
    <property type="evidence" value="ECO:0007669"/>
    <property type="project" value="TreeGrafter"/>
</dbReference>
<dbReference type="SUPFAM" id="SSF51206">
    <property type="entry name" value="cAMP-binding domain-like"/>
    <property type="match status" value="2"/>
</dbReference>
<name>A0A0W0VVW6_9GAMM</name>
<keyword evidence="3" id="KW-1185">Reference proteome</keyword>
<dbReference type="GO" id="GO:0005829">
    <property type="term" value="C:cytosol"/>
    <property type="evidence" value="ECO:0007669"/>
    <property type="project" value="TreeGrafter"/>
</dbReference>
<feature type="domain" description="Cyclic nucleotide-binding" evidence="1">
    <location>
        <begin position="26"/>
        <end position="128"/>
    </location>
</feature>
<evidence type="ECO:0000313" key="3">
    <source>
        <dbReference type="Proteomes" id="UP000054908"/>
    </source>
</evidence>
<evidence type="ECO:0000313" key="2">
    <source>
        <dbReference type="EMBL" id="KTD24423.1"/>
    </source>
</evidence>
<proteinExistence type="predicted"/>
<dbReference type="Proteomes" id="UP000054908">
    <property type="component" value="Unassembled WGS sequence"/>
</dbReference>
<dbReference type="SMART" id="SM00100">
    <property type="entry name" value="cNMP"/>
    <property type="match status" value="1"/>
</dbReference>
<dbReference type="Pfam" id="PF00027">
    <property type="entry name" value="cNMP_binding"/>
    <property type="match status" value="1"/>
</dbReference>
<dbReference type="InterPro" id="IPR050503">
    <property type="entry name" value="cAMP-dep_PK_reg_su-like"/>
</dbReference>
<dbReference type="OrthoDB" id="5633021at2"/>
<gene>
    <name evidence="2" type="ORF">Lmac_2510</name>
</gene>
<dbReference type="InterPro" id="IPR018490">
    <property type="entry name" value="cNMP-bd_dom_sf"/>
</dbReference>
<sequence length="341" mass="39242">MIEKVNQDKSTDRYVKWIYDSDNFTLNKFLNKDEILSLLNYSQIISYSASEIVIKQGKKSDGIFIILEGTVSVTEKILDKNKFHLGVLSPGSFLGVISYIVNEPSHTSFITNENVTCLFISKIYLKMVSLISPILNYKITRAITHQVCNHLKSLHEKVSEYIADSDMSKLSLYGRVIHSINKPSILLPDKSEKYKEMLITNFNYFDKEEWENLFKHCQLLDAPKNCKIISETEKNTTCYIVIRGAIQSSIMKSNRLAKLSVIGPYTLLANLCLESNPFAITFITCEKSILLKMNEMHLKSIEVIQPLLWYKLYHLICKSVVALQRSVDKLDSRLQIENYNR</sequence>
<dbReference type="InterPro" id="IPR000595">
    <property type="entry name" value="cNMP-bd_dom"/>
</dbReference>
<dbReference type="GO" id="GO:0004862">
    <property type="term" value="F:cAMP-dependent protein kinase inhibitor activity"/>
    <property type="evidence" value="ECO:0007669"/>
    <property type="project" value="TreeGrafter"/>
</dbReference>
<dbReference type="GO" id="GO:0005952">
    <property type="term" value="C:cAMP-dependent protein kinase complex"/>
    <property type="evidence" value="ECO:0007669"/>
    <property type="project" value="InterPro"/>
</dbReference>
<dbReference type="STRING" id="466.Lmac_2510"/>
<dbReference type="EMBL" id="LNYL01000050">
    <property type="protein sequence ID" value="KTD24423.1"/>
    <property type="molecule type" value="Genomic_DNA"/>
</dbReference>